<evidence type="ECO:0000313" key="7">
    <source>
        <dbReference type="Proteomes" id="UP000176185"/>
    </source>
</evidence>
<dbReference type="GO" id="GO:0042351">
    <property type="term" value="P:'de novo' GDP-L-fucose biosynthetic process"/>
    <property type="evidence" value="ECO:0007669"/>
    <property type="project" value="TreeGrafter"/>
</dbReference>
<feature type="domain" description="NAD(P)-binding" evidence="5">
    <location>
        <begin position="35"/>
        <end position="305"/>
    </location>
</feature>
<evidence type="ECO:0000256" key="2">
    <source>
        <dbReference type="ARBA" id="ARBA00009263"/>
    </source>
</evidence>
<dbReference type="Pfam" id="PF16363">
    <property type="entry name" value="GDP_Man_Dehyd"/>
    <property type="match status" value="2"/>
</dbReference>
<feature type="domain" description="NAD(P)-binding" evidence="5">
    <location>
        <begin position="5"/>
        <end position="34"/>
    </location>
</feature>
<dbReference type="Proteomes" id="UP000176185">
    <property type="component" value="Unassembled WGS sequence"/>
</dbReference>
<dbReference type="EMBL" id="MEWX01000026">
    <property type="protein sequence ID" value="OGC80266.1"/>
    <property type="molecule type" value="Genomic_DNA"/>
</dbReference>
<dbReference type="EC" id="4.2.1.47" evidence="3"/>
<dbReference type="PANTHER" id="PTHR43715">
    <property type="entry name" value="GDP-MANNOSE 4,6-DEHYDRATASE"/>
    <property type="match status" value="1"/>
</dbReference>
<dbReference type="InterPro" id="IPR006368">
    <property type="entry name" value="GDP_Man_deHydtase"/>
</dbReference>
<dbReference type="InterPro" id="IPR016040">
    <property type="entry name" value="NAD(P)-bd_dom"/>
</dbReference>
<dbReference type="SUPFAM" id="SSF51735">
    <property type="entry name" value="NAD(P)-binding Rossmann-fold domains"/>
    <property type="match status" value="1"/>
</dbReference>
<dbReference type="GO" id="GO:0008446">
    <property type="term" value="F:GDP-mannose 4,6-dehydratase activity"/>
    <property type="evidence" value="ECO:0007669"/>
    <property type="project" value="UniProtKB-EC"/>
</dbReference>
<dbReference type="InterPro" id="IPR036291">
    <property type="entry name" value="NAD(P)-bd_dom_sf"/>
</dbReference>
<gene>
    <name evidence="6" type="ORF">A2943_00110</name>
</gene>
<name>A0A1F4XF83_9BACT</name>
<evidence type="ECO:0000313" key="6">
    <source>
        <dbReference type="EMBL" id="OGC80266.1"/>
    </source>
</evidence>
<comment type="cofactor">
    <cofactor evidence="1">
        <name>NADP(+)</name>
        <dbReference type="ChEBI" id="CHEBI:58349"/>
    </cofactor>
</comment>
<dbReference type="PANTHER" id="PTHR43715:SF1">
    <property type="entry name" value="GDP-MANNOSE 4,6 DEHYDRATASE"/>
    <property type="match status" value="1"/>
</dbReference>
<sequence length="312" mass="35000">MKKALITGVAGQDGSYLAEFLTEKGYEVHGVDRSDGDLLDPLFISNLVSKKFDEIYNLASVSTVQDPWEDPIGTVRSCGEVPLLFLQAVRSLSPKTRFFQASSAEMYGEPVESPQNEQTPFHPKKPYAYGKLLAHQAIEGYRKNHGIFAVSGILYNHESPRRHERFVTRKITSSLAKIKKGTLDCLTLGNLDTKRDWGFAGDYVRAMYLMLQAKAPNDYVIATGEVHTVREFVEAAAQALGMKLAWSGTGINEIGKTEDGRVIVKVSKEFYRPSEGKIFFGENNKIKKDLNWRPEVPFLQLVEMMVKADLEK</sequence>
<dbReference type="Gene3D" id="3.90.25.10">
    <property type="entry name" value="UDP-galactose 4-epimerase, domain 1"/>
    <property type="match status" value="1"/>
</dbReference>
<evidence type="ECO:0000256" key="3">
    <source>
        <dbReference type="ARBA" id="ARBA00011989"/>
    </source>
</evidence>
<protein>
    <recommendedName>
        <fullName evidence="3">GDP-mannose 4,6-dehydratase</fullName>
        <ecNumber evidence="3">4.2.1.47</ecNumber>
    </recommendedName>
</protein>
<evidence type="ECO:0000256" key="4">
    <source>
        <dbReference type="ARBA" id="ARBA00023239"/>
    </source>
</evidence>
<dbReference type="AlphaFoldDB" id="A0A1F4XF83"/>
<organism evidence="6 7">
    <name type="scientific">Candidatus Adlerbacteria bacterium RIFCSPLOWO2_01_FULL_51_16</name>
    <dbReference type="NCBI Taxonomy" id="1797243"/>
    <lineage>
        <taxon>Bacteria</taxon>
        <taxon>Candidatus Adleribacteriota</taxon>
    </lineage>
</organism>
<reference evidence="6 7" key="1">
    <citation type="journal article" date="2016" name="Nat. Commun.">
        <title>Thousands of microbial genomes shed light on interconnected biogeochemical processes in an aquifer system.</title>
        <authorList>
            <person name="Anantharaman K."/>
            <person name="Brown C.T."/>
            <person name="Hug L.A."/>
            <person name="Sharon I."/>
            <person name="Castelle C.J."/>
            <person name="Probst A.J."/>
            <person name="Thomas B.C."/>
            <person name="Singh A."/>
            <person name="Wilkins M.J."/>
            <person name="Karaoz U."/>
            <person name="Brodie E.L."/>
            <person name="Williams K.H."/>
            <person name="Hubbard S.S."/>
            <person name="Banfield J.F."/>
        </authorList>
    </citation>
    <scope>NUCLEOTIDE SEQUENCE [LARGE SCALE GENOMIC DNA]</scope>
</reference>
<accession>A0A1F4XF83</accession>
<dbReference type="STRING" id="1797243.A2943_00110"/>
<dbReference type="Gene3D" id="3.40.50.720">
    <property type="entry name" value="NAD(P)-binding Rossmann-like Domain"/>
    <property type="match status" value="1"/>
</dbReference>
<keyword evidence="4" id="KW-0456">Lyase</keyword>
<evidence type="ECO:0000256" key="1">
    <source>
        <dbReference type="ARBA" id="ARBA00001937"/>
    </source>
</evidence>
<proteinExistence type="inferred from homology"/>
<comment type="similarity">
    <text evidence="2">Belongs to the NAD(P)-dependent epimerase/dehydratase family. GDP-mannose 4,6-dehydratase subfamily.</text>
</comment>
<comment type="caution">
    <text evidence="6">The sequence shown here is derived from an EMBL/GenBank/DDBJ whole genome shotgun (WGS) entry which is preliminary data.</text>
</comment>
<evidence type="ECO:0000259" key="5">
    <source>
        <dbReference type="Pfam" id="PF16363"/>
    </source>
</evidence>
<dbReference type="CDD" id="cd05260">
    <property type="entry name" value="GDP_MD_SDR_e"/>
    <property type="match status" value="1"/>
</dbReference>